<evidence type="ECO:0000256" key="2">
    <source>
        <dbReference type="ARBA" id="ARBA00005019"/>
    </source>
</evidence>
<evidence type="ECO:0000256" key="3">
    <source>
        <dbReference type="ARBA" id="ARBA00022642"/>
    </source>
</evidence>
<organism evidence="12 13">
    <name type="scientific">Savagea faecisuis</name>
    <dbReference type="NCBI Taxonomy" id="1274803"/>
    <lineage>
        <taxon>Bacteria</taxon>
        <taxon>Bacillati</taxon>
        <taxon>Bacillota</taxon>
        <taxon>Bacilli</taxon>
        <taxon>Bacillales</taxon>
        <taxon>Caryophanaceae</taxon>
        <taxon>Savagea</taxon>
    </lineage>
</organism>
<evidence type="ECO:0000256" key="10">
    <source>
        <dbReference type="HAMAP-Rule" id="MF_00244"/>
    </source>
</evidence>
<dbReference type="InterPro" id="IPR005248">
    <property type="entry name" value="NadD/NMNAT"/>
</dbReference>
<evidence type="ECO:0000256" key="7">
    <source>
        <dbReference type="ARBA" id="ARBA00022840"/>
    </source>
</evidence>
<comment type="catalytic activity">
    <reaction evidence="9 10">
        <text>nicotinate beta-D-ribonucleotide + ATP + H(+) = deamido-NAD(+) + diphosphate</text>
        <dbReference type="Rhea" id="RHEA:22860"/>
        <dbReference type="ChEBI" id="CHEBI:15378"/>
        <dbReference type="ChEBI" id="CHEBI:30616"/>
        <dbReference type="ChEBI" id="CHEBI:33019"/>
        <dbReference type="ChEBI" id="CHEBI:57502"/>
        <dbReference type="ChEBI" id="CHEBI:58437"/>
        <dbReference type="EC" id="2.7.7.18"/>
    </reaction>
</comment>
<evidence type="ECO:0000256" key="1">
    <source>
        <dbReference type="ARBA" id="ARBA00002324"/>
    </source>
</evidence>
<dbReference type="Pfam" id="PF01467">
    <property type="entry name" value="CTP_transf_like"/>
    <property type="match status" value="1"/>
</dbReference>
<dbReference type="RefSeq" id="WP_381011502.1">
    <property type="nucleotide sequence ID" value="NZ_JBHTJF010000022.1"/>
</dbReference>
<evidence type="ECO:0000256" key="5">
    <source>
        <dbReference type="ARBA" id="ARBA00022695"/>
    </source>
</evidence>
<proteinExistence type="inferred from homology"/>
<dbReference type="NCBIfam" id="NF000840">
    <property type="entry name" value="PRK00071.1-3"/>
    <property type="match status" value="1"/>
</dbReference>
<dbReference type="InterPro" id="IPR004821">
    <property type="entry name" value="Cyt_trans-like"/>
</dbReference>
<dbReference type="InterPro" id="IPR014729">
    <property type="entry name" value="Rossmann-like_a/b/a_fold"/>
</dbReference>
<evidence type="ECO:0000313" key="12">
    <source>
        <dbReference type="EMBL" id="MFD0943528.1"/>
    </source>
</evidence>
<evidence type="ECO:0000256" key="8">
    <source>
        <dbReference type="ARBA" id="ARBA00023027"/>
    </source>
</evidence>
<keyword evidence="7 10" id="KW-0067">ATP-binding</keyword>
<dbReference type="PANTHER" id="PTHR39321">
    <property type="entry name" value="NICOTINATE-NUCLEOTIDE ADENYLYLTRANSFERASE-RELATED"/>
    <property type="match status" value="1"/>
</dbReference>
<evidence type="ECO:0000259" key="11">
    <source>
        <dbReference type="Pfam" id="PF01467"/>
    </source>
</evidence>
<feature type="domain" description="Cytidyltransferase-like" evidence="11">
    <location>
        <begin position="9"/>
        <end position="165"/>
    </location>
</feature>
<keyword evidence="3 10" id="KW-0662">Pyridine nucleotide biosynthesis</keyword>
<reference evidence="13" key="1">
    <citation type="journal article" date="2019" name="Int. J. Syst. Evol. Microbiol.">
        <title>The Global Catalogue of Microorganisms (GCM) 10K type strain sequencing project: providing services to taxonomists for standard genome sequencing and annotation.</title>
        <authorList>
            <consortium name="The Broad Institute Genomics Platform"/>
            <consortium name="The Broad Institute Genome Sequencing Center for Infectious Disease"/>
            <person name="Wu L."/>
            <person name="Ma J."/>
        </authorList>
    </citation>
    <scope>NUCLEOTIDE SEQUENCE [LARGE SCALE GENOMIC DNA]</scope>
    <source>
        <strain evidence="13">CCUG 63563</strain>
    </source>
</reference>
<dbReference type="EC" id="2.7.7.18" evidence="10"/>
<dbReference type="HAMAP" id="MF_00244">
    <property type="entry name" value="NaMN_adenylyltr"/>
    <property type="match status" value="1"/>
</dbReference>
<dbReference type="CDD" id="cd02165">
    <property type="entry name" value="NMNAT"/>
    <property type="match status" value="1"/>
</dbReference>
<name>A0ABW3GWF8_9BACL</name>
<dbReference type="NCBIfam" id="TIGR00482">
    <property type="entry name" value="nicotinate (nicotinamide) nucleotide adenylyltransferase"/>
    <property type="match status" value="1"/>
</dbReference>
<keyword evidence="4 10" id="KW-0808">Transferase</keyword>
<keyword evidence="5 10" id="KW-0548">Nucleotidyltransferase</keyword>
<evidence type="ECO:0000256" key="9">
    <source>
        <dbReference type="ARBA" id="ARBA00048721"/>
    </source>
</evidence>
<comment type="caution">
    <text evidence="12">The sequence shown here is derived from an EMBL/GenBank/DDBJ whole genome shotgun (WGS) entry which is preliminary data.</text>
</comment>
<keyword evidence="6 10" id="KW-0547">Nucleotide-binding</keyword>
<sequence>MRRIKKVGVLGGTFNPPHNGHIKMAQTVMEALKLDEVRFMPNAIAPHKHVRDDVSADMRLRMVELICWPYERFFPFNYEIRKGGLSYTYDTMKDLSESEHFTHFYFIIGGDMIDTLETWHEIDALSELVTFVGVMRPGTKGFSKYPVEIVEMEPMDISSTMIREKVARGESISHLVPLAIEQIIREEGLYDV</sequence>
<dbReference type="SUPFAM" id="SSF52374">
    <property type="entry name" value="Nucleotidylyl transferase"/>
    <property type="match status" value="1"/>
</dbReference>
<keyword evidence="8 10" id="KW-0520">NAD</keyword>
<evidence type="ECO:0000256" key="6">
    <source>
        <dbReference type="ARBA" id="ARBA00022741"/>
    </source>
</evidence>
<comment type="pathway">
    <text evidence="2 10">Cofactor biosynthesis; NAD(+) biosynthesis; deamido-NAD(+) from nicotinate D-ribonucleotide: step 1/1.</text>
</comment>
<comment type="similarity">
    <text evidence="10">Belongs to the NadD family.</text>
</comment>
<evidence type="ECO:0000313" key="13">
    <source>
        <dbReference type="Proteomes" id="UP001596976"/>
    </source>
</evidence>
<evidence type="ECO:0000256" key="4">
    <source>
        <dbReference type="ARBA" id="ARBA00022679"/>
    </source>
</evidence>
<keyword evidence="13" id="KW-1185">Reference proteome</keyword>
<dbReference type="GO" id="GO:0004515">
    <property type="term" value="F:nicotinate-nucleotide adenylyltransferase activity"/>
    <property type="evidence" value="ECO:0007669"/>
    <property type="project" value="UniProtKB-EC"/>
</dbReference>
<dbReference type="NCBIfam" id="NF000841">
    <property type="entry name" value="PRK00071.1-4"/>
    <property type="match status" value="1"/>
</dbReference>
<dbReference type="NCBIfam" id="TIGR00125">
    <property type="entry name" value="cyt_tran_rel"/>
    <property type="match status" value="1"/>
</dbReference>
<gene>
    <name evidence="10" type="primary">nadD</name>
    <name evidence="12" type="ORF">ACFQ0V_07030</name>
</gene>
<accession>A0ABW3GWF8</accession>
<dbReference type="Proteomes" id="UP001596976">
    <property type="component" value="Unassembled WGS sequence"/>
</dbReference>
<dbReference type="EMBL" id="JBHTJF010000022">
    <property type="protein sequence ID" value="MFD0943528.1"/>
    <property type="molecule type" value="Genomic_DNA"/>
</dbReference>
<comment type="function">
    <text evidence="1 10">Catalyzes the reversible adenylation of nicotinate mononucleotide (NaMN) to nicotinic acid adenine dinucleotide (NaAD).</text>
</comment>
<dbReference type="PANTHER" id="PTHR39321:SF3">
    <property type="entry name" value="PHOSPHOPANTETHEINE ADENYLYLTRANSFERASE"/>
    <property type="match status" value="1"/>
</dbReference>
<dbReference type="Gene3D" id="3.40.50.620">
    <property type="entry name" value="HUPs"/>
    <property type="match status" value="1"/>
</dbReference>
<protein>
    <recommendedName>
        <fullName evidence="10">Probable nicotinate-nucleotide adenylyltransferase</fullName>
        <ecNumber evidence="10">2.7.7.18</ecNumber>
    </recommendedName>
    <alternativeName>
        <fullName evidence="10">Deamido-NAD(+) diphosphorylase</fullName>
    </alternativeName>
    <alternativeName>
        <fullName evidence="10">Deamido-NAD(+) pyrophosphorylase</fullName>
    </alternativeName>
    <alternativeName>
        <fullName evidence="10">Nicotinate mononucleotide adenylyltransferase</fullName>
        <shortName evidence="10">NaMN adenylyltransferase</shortName>
    </alternativeName>
</protein>